<keyword evidence="4" id="KW-1185">Reference proteome</keyword>
<dbReference type="AlphaFoldDB" id="A0A0B2B252"/>
<dbReference type="RefSeq" id="WP_039363463.1">
    <property type="nucleotide sequence ID" value="NZ_PGEZ01000001.1"/>
</dbReference>
<keyword evidence="1" id="KW-1133">Transmembrane helix</keyword>
<organism evidence="3 4">
    <name type="scientific">Mumia flava</name>
    <dbReference type="NCBI Taxonomy" id="1348852"/>
    <lineage>
        <taxon>Bacteria</taxon>
        <taxon>Bacillati</taxon>
        <taxon>Actinomycetota</taxon>
        <taxon>Actinomycetes</taxon>
        <taxon>Propionibacteriales</taxon>
        <taxon>Nocardioidaceae</taxon>
        <taxon>Mumia</taxon>
    </lineage>
</organism>
<feature type="transmembrane region" description="Helical" evidence="1">
    <location>
        <begin position="261"/>
        <end position="282"/>
    </location>
</feature>
<feature type="transmembrane region" description="Helical" evidence="1">
    <location>
        <begin position="197"/>
        <end position="218"/>
    </location>
</feature>
<dbReference type="InterPro" id="IPR026841">
    <property type="entry name" value="Aur1/Ipt1"/>
</dbReference>
<dbReference type="OrthoDB" id="5171662at2"/>
<gene>
    <name evidence="3" type="ORF">CLV56_2002</name>
</gene>
<evidence type="ECO:0000256" key="1">
    <source>
        <dbReference type="SAM" id="Phobius"/>
    </source>
</evidence>
<dbReference type="Pfam" id="PF14378">
    <property type="entry name" value="PAP2_3"/>
    <property type="match status" value="1"/>
</dbReference>
<dbReference type="Proteomes" id="UP000230842">
    <property type="component" value="Unassembled WGS sequence"/>
</dbReference>
<feature type="transmembrane region" description="Helical" evidence="1">
    <location>
        <begin position="25"/>
        <end position="47"/>
    </location>
</feature>
<sequence>MSVTDPARERDRETTERRWWHAPGWFWRTWILVAVFFGVAVAGSLIVDIPLRDPGNRFFLGKLAIAAGAWVFLALVDAVVRSRGPDWTVGRLRDALVQRWTRQRTALVAAGIVAYYAVYVSYRNLKSWDVFRGPYDELLDGWDRWLLGGQSPAVLLQDLLGTDVAMYALTFVYRSFTPVVTAFLIGSLVFHRRVRDGYVMVVAGMWGWILGTAAYYTIPSLGPFWLTPEEYTDLPRTAIQTMQEDIVAGRLVILNAPETPGAVAGISAFASLHVAMTAIVWLMSRYYGLRRTSWVLFVFLLLTIVSTLYLGWHYIADDIAGLAIAYAAVWLARWMIYPRGRPGGELREADR</sequence>
<accession>A0A0B2B252</accession>
<feature type="transmembrane region" description="Helical" evidence="1">
    <location>
        <begin position="319"/>
        <end position="337"/>
    </location>
</feature>
<keyword evidence="1" id="KW-0472">Membrane</keyword>
<dbReference type="GO" id="GO:0016020">
    <property type="term" value="C:membrane"/>
    <property type="evidence" value="ECO:0007669"/>
    <property type="project" value="UniProtKB-SubCell"/>
</dbReference>
<reference evidence="3 4" key="1">
    <citation type="submission" date="2017-11" db="EMBL/GenBank/DDBJ databases">
        <title>Genomic Encyclopedia of Archaeal and Bacterial Type Strains, Phase II (KMG-II): From Individual Species to Whole Genera.</title>
        <authorList>
            <person name="Goeker M."/>
        </authorList>
    </citation>
    <scope>NUCLEOTIDE SEQUENCE [LARGE SCALE GENOMIC DNA]</scope>
    <source>
        <strain evidence="3 4">DSM 27763</strain>
    </source>
</reference>
<feature type="transmembrane region" description="Helical" evidence="1">
    <location>
        <begin position="164"/>
        <end position="190"/>
    </location>
</feature>
<feature type="transmembrane region" description="Helical" evidence="1">
    <location>
        <begin position="59"/>
        <end position="80"/>
    </location>
</feature>
<evidence type="ECO:0000313" key="4">
    <source>
        <dbReference type="Proteomes" id="UP000230842"/>
    </source>
</evidence>
<dbReference type="CDD" id="cd03386">
    <property type="entry name" value="PAP2_Aur1_like"/>
    <property type="match status" value="1"/>
</dbReference>
<dbReference type="EMBL" id="PGEZ01000001">
    <property type="protein sequence ID" value="PJJ57764.1"/>
    <property type="molecule type" value="Genomic_DNA"/>
</dbReference>
<evidence type="ECO:0000313" key="3">
    <source>
        <dbReference type="EMBL" id="PJJ57764.1"/>
    </source>
</evidence>
<feature type="domain" description="Inositolphosphotransferase Aur1/Ipt1" evidence="2">
    <location>
        <begin position="143"/>
        <end position="331"/>
    </location>
</feature>
<keyword evidence="1" id="KW-0812">Transmembrane</keyword>
<evidence type="ECO:0000259" key="2">
    <source>
        <dbReference type="Pfam" id="PF14378"/>
    </source>
</evidence>
<name>A0A0B2B252_9ACTN</name>
<proteinExistence type="predicted"/>
<feature type="transmembrane region" description="Helical" evidence="1">
    <location>
        <begin position="101"/>
        <end position="122"/>
    </location>
</feature>
<feature type="transmembrane region" description="Helical" evidence="1">
    <location>
        <begin position="294"/>
        <end position="313"/>
    </location>
</feature>
<protein>
    <submittedName>
        <fullName evidence="3">PAP2 superfamily protein</fullName>
    </submittedName>
</protein>
<comment type="caution">
    <text evidence="3">The sequence shown here is derived from an EMBL/GenBank/DDBJ whole genome shotgun (WGS) entry which is preliminary data.</text>
</comment>